<dbReference type="PROSITE" id="PS50943">
    <property type="entry name" value="HTH_CROC1"/>
    <property type="match status" value="1"/>
</dbReference>
<dbReference type="Gene3D" id="3.30.450.180">
    <property type="match status" value="1"/>
</dbReference>
<keyword evidence="3" id="KW-1185">Reference proteome</keyword>
<evidence type="ECO:0000259" key="1">
    <source>
        <dbReference type="PROSITE" id="PS50943"/>
    </source>
</evidence>
<evidence type="ECO:0000313" key="2">
    <source>
        <dbReference type="EMBL" id="GAA5185614.1"/>
    </source>
</evidence>
<comment type="caution">
    <text evidence="2">The sequence shown here is derived from an EMBL/GenBank/DDBJ whole genome shotgun (WGS) entry which is preliminary data.</text>
</comment>
<dbReference type="Gene3D" id="1.10.260.40">
    <property type="entry name" value="lambda repressor-like DNA-binding domains"/>
    <property type="match status" value="1"/>
</dbReference>
<dbReference type="Proteomes" id="UP001501570">
    <property type="component" value="Unassembled WGS sequence"/>
</dbReference>
<dbReference type="Pfam" id="PF13560">
    <property type="entry name" value="HTH_31"/>
    <property type="match status" value="1"/>
</dbReference>
<dbReference type="PANTHER" id="PTHR35010">
    <property type="entry name" value="BLL4672 PROTEIN-RELATED"/>
    <property type="match status" value="1"/>
</dbReference>
<proteinExistence type="predicted"/>
<dbReference type="RefSeq" id="WP_345629994.1">
    <property type="nucleotide sequence ID" value="NZ_BAABJQ010000007.1"/>
</dbReference>
<dbReference type="SMART" id="SM00530">
    <property type="entry name" value="HTH_XRE"/>
    <property type="match status" value="1"/>
</dbReference>
<dbReference type="InterPro" id="IPR010982">
    <property type="entry name" value="Lambda_DNA-bd_dom_sf"/>
</dbReference>
<dbReference type="InterPro" id="IPR001387">
    <property type="entry name" value="Cro/C1-type_HTH"/>
</dbReference>
<name>A0ABP9RRF4_9ACTN</name>
<sequence>MQQREVGAFLRARRARIQPAQVGLATYGRRRVPGLRREELARLAGVSTDYYVRLEQGRSPHASDAVLDSIARVLRLDDTERAHLRNLITSAEARRGGPSPQASVRPGLRRMLELMPDVPAFVSGRYTDYLAWTALGDAVLGITDRAPRERNGARQVFLDPSSRELFPDWADVAEETVGYLRLAAGRNPDDPRLSSLVGELSVKSADFRRVWARQTVRDKTTGKKRVRHPVVGELEFDYEALATPGDGGQLLVAYTFAPDSPTDERLRLLSSWSATTAP</sequence>
<dbReference type="PANTHER" id="PTHR35010:SF2">
    <property type="entry name" value="BLL4672 PROTEIN"/>
    <property type="match status" value="1"/>
</dbReference>
<dbReference type="InterPro" id="IPR041413">
    <property type="entry name" value="MLTR_LBD"/>
</dbReference>
<accession>A0ABP9RRF4</accession>
<dbReference type="CDD" id="cd00093">
    <property type="entry name" value="HTH_XRE"/>
    <property type="match status" value="1"/>
</dbReference>
<evidence type="ECO:0000313" key="3">
    <source>
        <dbReference type="Proteomes" id="UP001501570"/>
    </source>
</evidence>
<dbReference type="Pfam" id="PF17765">
    <property type="entry name" value="MLTR_LBD"/>
    <property type="match status" value="1"/>
</dbReference>
<protein>
    <submittedName>
        <fullName evidence="2">Helix-turn-helix transcriptional regulator</fullName>
    </submittedName>
</protein>
<feature type="domain" description="HTH cro/C1-type" evidence="1">
    <location>
        <begin position="34"/>
        <end position="81"/>
    </location>
</feature>
<gene>
    <name evidence="2" type="ORF">GCM10023322_30000</name>
</gene>
<dbReference type="SUPFAM" id="SSF47413">
    <property type="entry name" value="lambda repressor-like DNA-binding domains"/>
    <property type="match status" value="1"/>
</dbReference>
<dbReference type="EMBL" id="BAABJQ010000007">
    <property type="protein sequence ID" value="GAA5185614.1"/>
    <property type="molecule type" value="Genomic_DNA"/>
</dbReference>
<organism evidence="2 3">
    <name type="scientific">Rugosimonospora acidiphila</name>
    <dbReference type="NCBI Taxonomy" id="556531"/>
    <lineage>
        <taxon>Bacteria</taxon>
        <taxon>Bacillati</taxon>
        <taxon>Actinomycetota</taxon>
        <taxon>Actinomycetes</taxon>
        <taxon>Micromonosporales</taxon>
        <taxon>Micromonosporaceae</taxon>
        <taxon>Rugosimonospora</taxon>
    </lineage>
</organism>
<reference evidence="3" key="1">
    <citation type="journal article" date="2019" name="Int. J. Syst. Evol. Microbiol.">
        <title>The Global Catalogue of Microorganisms (GCM) 10K type strain sequencing project: providing services to taxonomists for standard genome sequencing and annotation.</title>
        <authorList>
            <consortium name="The Broad Institute Genomics Platform"/>
            <consortium name="The Broad Institute Genome Sequencing Center for Infectious Disease"/>
            <person name="Wu L."/>
            <person name="Ma J."/>
        </authorList>
    </citation>
    <scope>NUCLEOTIDE SEQUENCE [LARGE SCALE GENOMIC DNA]</scope>
    <source>
        <strain evidence="3">JCM 18304</strain>
    </source>
</reference>